<comment type="caution">
    <text evidence="6">The sequence shown here is derived from an EMBL/GenBank/DDBJ whole genome shotgun (WGS) entry which is preliminary data.</text>
</comment>
<dbReference type="InterPro" id="IPR002110">
    <property type="entry name" value="Ankyrin_rpt"/>
</dbReference>
<evidence type="ECO:0000256" key="2">
    <source>
        <dbReference type="ARBA" id="ARBA00023043"/>
    </source>
</evidence>
<feature type="compositionally biased region" description="Polar residues" evidence="4">
    <location>
        <begin position="544"/>
        <end position="559"/>
    </location>
</feature>
<feature type="repeat" description="ANK" evidence="3">
    <location>
        <begin position="152"/>
        <end position="184"/>
    </location>
</feature>
<dbReference type="PROSITE" id="PS50088">
    <property type="entry name" value="ANK_REPEAT"/>
    <property type="match status" value="5"/>
</dbReference>
<dbReference type="Gene3D" id="1.25.40.20">
    <property type="entry name" value="Ankyrin repeat-containing domain"/>
    <property type="match status" value="1"/>
</dbReference>
<dbReference type="InterPro" id="IPR036770">
    <property type="entry name" value="Ankyrin_rpt-contain_sf"/>
</dbReference>
<protein>
    <submittedName>
        <fullName evidence="6">Ankyrin repeat and protein kinase domain-containing protein</fullName>
    </submittedName>
</protein>
<keyword evidence="1" id="KW-0677">Repeat</keyword>
<dbReference type="PANTHER" id="PTHR24198:SF165">
    <property type="entry name" value="ANKYRIN REPEAT-CONTAINING PROTEIN-RELATED"/>
    <property type="match status" value="1"/>
</dbReference>
<feature type="transmembrane region" description="Helical" evidence="5">
    <location>
        <begin position="879"/>
        <end position="897"/>
    </location>
</feature>
<feature type="region of interest" description="Disordered" evidence="4">
    <location>
        <begin position="419"/>
        <end position="563"/>
    </location>
</feature>
<keyword evidence="5" id="KW-1133">Transmembrane helix</keyword>
<dbReference type="Proteomes" id="UP001281614">
    <property type="component" value="Unassembled WGS sequence"/>
</dbReference>
<evidence type="ECO:0000256" key="4">
    <source>
        <dbReference type="SAM" id="MobiDB-lite"/>
    </source>
</evidence>
<keyword evidence="6" id="KW-0808">Transferase</keyword>
<name>A0AAD9YK74_COLKA</name>
<keyword evidence="5" id="KW-0472">Membrane</keyword>
<dbReference type="EMBL" id="VYYT01000086">
    <property type="protein sequence ID" value="KAK2771101.1"/>
    <property type="molecule type" value="Genomic_DNA"/>
</dbReference>
<proteinExistence type="predicted"/>
<dbReference type="Pfam" id="PF00023">
    <property type="entry name" value="Ank"/>
    <property type="match status" value="1"/>
</dbReference>
<keyword evidence="7" id="KW-1185">Reference proteome</keyword>
<feature type="repeat" description="ANK" evidence="3">
    <location>
        <begin position="115"/>
        <end position="147"/>
    </location>
</feature>
<dbReference type="AlphaFoldDB" id="A0AAD9YK74"/>
<keyword evidence="5" id="KW-0812">Transmembrane</keyword>
<feature type="transmembrane region" description="Helical" evidence="5">
    <location>
        <begin position="848"/>
        <end position="867"/>
    </location>
</feature>
<dbReference type="PROSITE" id="PS50297">
    <property type="entry name" value="ANK_REP_REGION"/>
    <property type="match status" value="5"/>
</dbReference>
<feature type="compositionally biased region" description="Polar residues" evidence="4">
    <location>
        <begin position="468"/>
        <end position="482"/>
    </location>
</feature>
<dbReference type="Pfam" id="PF12796">
    <property type="entry name" value="Ank_2"/>
    <property type="match status" value="2"/>
</dbReference>
<dbReference type="SUPFAM" id="SSF48403">
    <property type="entry name" value="Ankyrin repeat"/>
    <property type="match status" value="1"/>
</dbReference>
<dbReference type="GO" id="GO:0016301">
    <property type="term" value="F:kinase activity"/>
    <property type="evidence" value="ECO:0007669"/>
    <property type="project" value="UniProtKB-KW"/>
</dbReference>
<evidence type="ECO:0000256" key="3">
    <source>
        <dbReference type="PROSITE-ProRule" id="PRU00023"/>
    </source>
</evidence>
<reference evidence="6" key="1">
    <citation type="submission" date="2023-02" db="EMBL/GenBank/DDBJ databases">
        <title>Colletotrichum kahawae CIFC_Que2 genome sequencing and assembly.</title>
        <authorList>
            <person name="Baroncelli R."/>
        </authorList>
    </citation>
    <scope>NUCLEOTIDE SEQUENCE</scope>
    <source>
        <strain evidence="6">CIFC_Que2</strain>
    </source>
</reference>
<gene>
    <name evidence="6" type="ORF">CKAH01_14479</name>
</gene>
<evidence type="ECO:0000256" key="5">
    <source>
        <dbReference type="SAM" id="Phobius"/>
    </source>
</evidence>
<evidence type="ECO:0000256" key="1">
    <source>
        <dbReference type="ARBA" id="ARBA00022737"/>
    </source>
</evidence>
<organism evidence="6 7">
    <name type="scientific">Colletotrichum kahawae</name>
    <name type="common">Coffee berry disease fungus</name>
    <dbReference type="NCBI Taxonomy" id="34407"/>
    <lineage>
        <taxon>Eukaryota</taxon>
        <taxon>Fungi</taxon>
        <taxon>Dikarya</taxon>
        <taxon>Ascomycota</taxon>
        <taxon>Pezizomycotina</taxon>
        <taxon>Sordariomycetes</taxon>
        <taxon>Hypocreomycetidae</taxon>
        <taxon>Glomerellales</taxon>
        <taxon>Glomerellaceae</taxon>
        <taxon>Colletotrichum</taxon>
        <taxon>Colletotrichum gloeosporioides species complex</taxon>
    </lineage>
</organism>
<feature type="repeat" description="ANK" evidence="3">
    <location>
        <begin position="221"/>
        <end position="253"/>
    </location>
</feature>
<keyword evidence="2 3" id="KW-0040">ANK repeat</keyword>
<feature type="transmembrane region" description="Helical" evidence="5">
    <location>
        <begin position="810"/>
        <end position="828"/>
    </location>
</feature>
<evidence type="ECO:0000313" key="6">
    <source>
        <dbReference type="EMBL" id="KAK2771101.1"/>
    </source>
</evidence>
<keyword evidence="6" id="KW-0418">Kinase</keyword>
<accession>A0AAD9YK74</accession>
<dbReference type="PANTHER" id="PTHR24198">
    <property type="entry name" value="ANKYRIN REPEAT AND PROTEIN KINASE DOMAIN-CONTAINING PROTEIN"/>
    <property type="match status" value="1"/>
</dbReference>
<evidence type="ECO:0000313" key="7">
    <source>
        <dbReference type="Proteomes" id="UP001281614"/>
    </source>
</evidence>
<dbReference type="SMART" id="SM00248">
    <property type="entry name" value="ANK"/>
    <property type="match status" value="6"/>
</dbReference>
<feature type="repeat" description="ANK" evidence="3">
    <location>
        <begin position="187"/>
        <end position="219"/>
    </location>
</feature>
<sequence length="924" mass="103303">MDIEPNIALEFSVIQELPPPVCLLDIATTDTDLAAFLEQADADINIQNEECLTALHLAVLSHSETAVRALLSCGADVEAVAADDRRPLFMAVNERCIEIVQALLEYGAVPDAPRNWWTPLHAAALDGNIEIARILLDYGADVSARCYQEEFLEREPLYFAVEGRNSSIVELLLDHGADPDSVCRVNGPPTALHLACDIDNFDAVKLLLERGASINEIRDSEGGTPLFRAVAANNMDIVMLLLGRGAKTQIWRPDGLSVIDLAEDNDEMLRLLQGERIRQGPSVRGFEETEDPDQLFDMLRPPAFPDQTNRDIMVACEGFEAICIDFFTESNGEKYLEKTVSIYDLLYSHGPEAKRSRLNGFPAARNPALVLFTFQLCAHIAAIFRAIVHIHCVEMMAVSSQLSFKGKIHDWRWWKATSGSDPAADEDLERQSESLRSPVLDAASNQSQLMEGENITRNVRNGEELLRSRTSNSERQPVSSRASPGVDNGEISDAGQRNSPVVEATPPMNDTQTEFFGNEDEAQDRNQPPVQPEAVEPDDMRGSFRQSEVTPAQKPTQPRWTVPPRGNLHEYLIKGYFVTGQEQLQPRLPLDRYVHAHIETTSHSDDDQVIYRYTNNGQFPEPMIFMVDQLWLWVLGNVGSVYDLAGLITTSCVDLFDPQRVNEDYLFFDFFERSIVRANDKVTNYLRDFRELLREKTHELMDIVREMELMIEVNDILDELRTLKQVLTDQKAVISTLNSTLGLATGNPTATTKPPSVVTRTLERHLERIDQMQQAATEADKSATIFAINTNGFPLDDNDRIPFDYLMKHILTIGLGLSVPLIVIAFNVDRIAGWFNLLRDAEGHLWQWGLILSAATAIYLGTLMPVWLSELSPGMKSAVSIFVTIVALALGVAYGLYRFAQRGLQSQDEASDTSSMTSSRFDDD</sequence>
<dbReference type="PRINTS" id="PR01415">
    <property type="entry name" value="ANKYRIN"/>
</dbReference>
<feature type="repeat" description="ANK" evidence="3">
    <location>
        <begin position="50"/>
        <end position="82"/>
    </location>
</feature>
<feature type="compositionally biased region" description="Polar residues" evidence="4">
    <location>
        <begin position="443"/>
        <end position="459"/>
    </location>
</feature>